<accession>A0AAD1VXS2</accession>
<name>A0AAD1VXS2_PELCU</name>
<protein>
    <submittedName>
        <fullName evidence="2">Uncharacterized protein</fullName>
    </submittedName>
</protein>
<gene>
    <name evidence="2" type="ORF">PECUL_23A047084</name>
</gene>
<reference evidence="2" key="1">
    <citation type="submission" date="2022-03" db="EMBL/GenBank/DDBJ databases">
        <authorList>
            <person name="Alioto T."/>
            <person name="Alioto T."/>
            <person name="Gomez Garrido J."/>
        </authorList>
    </citation>
    <scope>NUCLEOTIDE SEQUENCE</scope>
</reference>
<proteinExistence type="predicted"/>
<organism evidence="2 3">
    <name type="scientific">Pelobates cultripes</name>
    <name type="common">Western spadefoot toad</name>
    <dbReference type="NCBI Taxonomy" id="61616"/>
    <lineage>
        <taxon>Eukaryota</taxon>
        <taxon>Metazoa</taxon>
        <taxon>Chordata</taxon>
        <taxon>Craniata</taxon>
        <taxon>Vertebrata</taxon>
        <taxon>Euteleostomi</taxon>
        <taxon>Amphibia</taxon>
        <taxon>Batrachia</taxon>
        <taxon>Anura</taxon>
        <taxon>Pelobatoidea</taxon>
        <taxon>Pelobatidae</taxon>
        <taxon>Pelobates</taxon>
    </lineage>
</organism>
<keyword evidence="3" id="KW-1185">Reference proteome</keyword>
<dbReference type="EMBL" id="OW240914">
    <property type="protein sequence ID" value="CAH2277467.1"/>
    <property type="molecule type" value="Genomic_DNA"/>
</dbReference>
<feature type="compositionally biased region" description="Basic and acidic residues" evidence="1">
    <location>
        <begin position="1"/>
        <end position="17"/>
    </location>
</feature>
<sequence length="81" mass="8947">MKPEIRHYYGKTAKDPSKTTSISRGKTEGESAHYGETLTETPRAIRGTYPRYRATLVPGLQAQNGGRLSNHRDGVTVCLRG</sequence>
<feature type="region of interest" description="Disordered" evidence="1">
    <location>
        <begin position="1"/>
        <end position="42"/>
    </location>
</feature>
<evidence type="ECO:0000256" key="1">
    <source>
        <dbReference type="SAM" id="MobiDB-lite"/>
    </source>
</evidence>
<evidence type="ECO:0000313" key="3">
    <source>
        <dbReference type="Proteomes" id="UP001295444"/>
    </source>
</evidence>
<dbReference type="Proteomes" id="UP001295444">
    <property type="component" value="Chromosome 03"/>
</dbReference>
<evidence type="ECO:0000313" key="2">
    <source>
        <dbReference type="EMBL" id="CAH2277467.1"/>
    </source>
</evidence>
<dbReference type="AlphaFoldDB" id="A0AAD1VXS2"/>